<keyword evidence="3" id="KW-0378">Hydrolase</keyword>
<keyword evidence="6" id="KW-1185">Reference proteome</keyword>
<dbReference type="CDD" id="cd02696">
    <property type="entry name" value="MurNAc-LAA"/>
    <property type="match status" value="1"/>
</dbReference>
<dbReference type="KEGG" id="ark:D6B99_01575"/>
<dbReference type="Proteomes" id="UP000266118">
    <property type="component" value="Chromosome"/>
</dbReference>
<accession>A0A386HLQ3</accession>
<dbReference type="SUPFAM" id="SSF53187">
    <property type="entry name" value="Zn-dependent exopeptidases"/>
    <property type="match status" value="1"/>
</dbReference>
<proteinExistence type="predicted"/>
<dbReference type="EC" id="3.5.1.28" evidence="2"/>
<dbReference type="RefSeq" id="WP_119984431.1">
    <property type="nucleotide sequence ID" value="NZ_CP032489.1"/>
</dbReference>
<dbReference type="InterPro" id="IPR050695">
    <property type="entry name" value="N-acetylmuramoyl_amidase_3"/>
</dbReference>
<dbReference type="Pfam" id="PF01520">
    <property type="entry name" value="Amidase_3"/>
    <property type="match status" value="1"/>
</dbReference>
<dbReference type="PANTHER" id="PTHR30404:SF0">
    <property type="entry name" value="N-ACETYLMURAMOYL-L-ALANINE AMIDASE AMIC"/>
    <property type="match status" value="1"/>
</dbReference>
<name>A0A386HLQ3_9BACT</name>
<dbReference type="GO" id="GO:0008745">
    <property type="term" value="F:N-acetylmuramoyl-L-alanine amidase activity"/>
    <property type="evidence" value="ECO:0007669"/>
    <property type="project" value="UniProtKB-EC"/>
</dbReference>
<dbReference type="EMBL" id="CP032489">
    <property type="protein sequence ID" value="AYD46421.1"/>
    <property type="molecule type" value="Genomic_DNA"/>
</dbReference>
<organism evidence="5 6">
    <name type="scientific">Arachidicoccus soli</name>
    <dbReference type="NCBI Taxonomy" id="2341117"/>
    <lineage>
        <taxon>Bacteria</taxon>
        <taxon>Pseudomonadati</taxon>
        <taxon>Bacteroidota</taxon>
        <taxon>Chitinophagia</taxon>
        <taxon>Chitinophagales</taxon>
        <taxon>Chitinophagaceae</taxon>
        <taxon>Arachidicoccus</taxon>
    </lineage>
</organism>
<evidence type="ECO:0000313" key="6">
    <source>
        <dbReference type="Proteomes" id="UP000266118"/>
    </source>
</evidence>
<dbReference type="Gene3D" id="3.40.630.40">
    <property type="entry name" value="Zn-dependent exopeptidases"/>
    <property type="match status" value="1"/>
</dbReference>
<evidence type="ECO:0000259" key="4">
    <source>
        <dbReference type="SMART" id="SM00646"/>
    </source>
</evidence>
<dbReference type="GO" id="GO:0030288">
    <property type="term" value="C:outer membrane-bounded periplasmic space"/>
    <property type="evidence" value="ECO:0007669"/>
    <property type="project" value="TreeGrafter"/>
</dbReference>
<sequence>MKGLKNYHIIIAKSNEYLKMKNYCFRHWKMFFSAIIVCAAVMVISPIQAQNSNSPLKTIIIDAGHGLPDPGARGSYSNESDIALAIAQKLYNKLRDSLPQCRILMTRTDRNLPGGLHDKDEANRWRAKFANENHGNLFICIHCNDVNPIHHSEIVGHRTKVYYTGHGKKRRRHTRHVPIYKYWTTPNPVVGTETYVWGVNKNESKQKFIQDNQDSSELMGESVDSSNDYFTTSEEKILAALRAKKYFARSLLFASLIQNEYIKEGRASRGVKQRETGIWVLHATAMPSILTEVGFISNPKEEDYLNSQSGQDEISGAILRAVIKYKKQIDSGIIKSTD</sequence>
<dbReference type="AlphaFoldDB" id="A0A386HLQ3"/>
<dbReference type="SMART" id="SM00646">
    <property type="entry name" value="Ami_3"/>
    <property type="match status" value="1"/>
</dbReference>
<reference evidence="5 6" key="1">
    <citation type="submission" date="2018-09" db="EMBL/GenBank/DDBJ databases">
        <title>Arachidicoccus sp. nov., a bacterium isolated from soil.</title>
        <authorList>
            <person name="Weon H.-Y."/>
            <person name="Kwon S.-W."/>
            <person name="Lee S.A."/>
        </authorList>
    </citation>
    <scope>NUCLEOTIDE SEQUENCE [LARGE SCALE GENOMIC DNA]</scope>
    <source>
        <strain evidence="5 6">KIS59-12</strain>
    </source>
</reference>
<dbReference type="InterPro" id="IPR002508">
    <property type="entry name" value="MurNAc-LAA_cat"/>
</dbReference>
<dbReference type="GO" id="GO:0009253">
    <property type="term" value="P:peptidoglycan catabolic process"/>
    <property type="evidence" value="ECO:0007669"/>
    <property type="project" value="InterPro"/>
</dbReference>
<evidence type="ECO:0000256" key="3">
    <source>
        <dbReference type="ARBA" id="ARBA00022801"/>
    </source>
</evidence>
<protein>
    <recommendedName>
        <fullName evidence="2">N-acetylmuramoyl-L-alanine amidase</fullName>
        <ecNumber evidence="2">3.5.1.28</ecNumber>
    </recommendedName>
</protein>
<dbReference type="PANTHER" id="PTHR30404">
    <property type="entry name" value="N-ACETYLMURAMOYL-L-ALANINE AMIDASE"/>
    <property type="match status" value="1"/>
</dbReference>
<evidence type="ECO:0000256" key="2">
    <source>
        <dbReference type="ARBA" id="ARBA00011901"/>
    </source>
</evidence>
<gene>
    <name evidence="5" type="ORF">D6B99_01575</name>
</gene>
<evidence type="ECO:0000313" key="5">
    <source>
        <dbReference type="EMBL" id="AYD46421.1"/>
    </source>
</evidence>
<evidence type="ECO:0000256" key="1">
    <source>
        <dbReference type="ARBA" id="ARBA00001561"/>
    </source>
</evidence>
<feature type="domain" description="MurNAc-LAA" evidence="4">
    <location>
        <begin position="127"/>
        <end position="323"/>
    </location>
</feature>
<comment type="catalytic activity">
    <reaction evidence="1">
        <text>Hydrolyzes the link between N-acetylmuramoyl residues and L-amino acid residues in certain cell-wall glycopeptides.</text>
        <dbReference type="EC" id="3.5.1.28"/>
    </reaction>
</comment>
<dbReference type="OrthoDB" id="9806267at2"/>